<accession>A0A6J7P0S8</accession>
<dbReference type="AlphaFoldDB" id="A0A6J7P0S8"/>
<evidence type="ECO:0000313" key="2">
    <source>
        <dbReference type="EMBL" id="CAB4999056.1"/>
    </source>
</evidence>
<evidence type="ECO:0000256" key="1">
    <source>
        <dbReference type="SAM" id="MobiDB-lite"/>
    </source>
</evidence>
<feature type="region of interest" description="Disordered" evidence="1">
    <location>
        <begin position="303"/>
        <end position="322"/>
    </location>
</feature>
<dbReference type="EMBL" id="CAFBOZ010000055">
    <property type="protein sequence ID" value="CAB4999056.1"/>
    <property type="molecule type" value="Genomic_DNA"/>
</dbReference>
<proteinExistence type="predicted"/>
<reference evidence="2" key="1">
    <citation type="submission" date="2020-05" db="EMBL/GenBank/DDBJ databases">
        <authorList>
            <person name="Chiriac C."/>
            <person name="Salcher M."/>
            <person name="Ghai R."/>
            <person name="Kavagutti S V."/>
        </authorList>
    </citation>
    <scope>NUCLEOTIDE SEQUENCE</scope>
</reference>
<gene>
    <name evidence="2" type="ORF">UFOPK3992_00522</name>
</gene>
<sequence length="322" mass="34953">MRAVDERAHRRGWVERVTHANGPRPRRDRRGEVVGDLALHQQPRVGRAHLALIEEDRAGRELGGLVEVVGVGEDEVRALTSALEPHLLHVRFAGVAQEVLAHLGGPGEGEHVDVGVTADRLAHRLAAAGHHVEHAVGQASLGGELSEAQRRQRRLLGRLEHHAVAGGERGRELPDGHLHRVVPWDDRPDDAERHALNNREVAWRRDRNLARHLVDCLGVPAQDHRAAGNVDGVRVGDELAHVESLSNGELVEVGEDQVGEPGEGGLPLARRRARPTARLEHPAGSSHRVVDVDCVAFGDVGQRRTRDRAHGRGGQATAGVAK</sequence>
<name>A0A6J7P0S8_9ZZZZ</name>
<protein>
    <submittedName>
        <fullName evidence="2">Unannotated protein</fullName>
    </submittedName>
</protein>
<organism evidence="2">
    <name type="scientific">freshwater metagenome</name>
    <dbReference type="NCBI Taxonomy" id="449393"/>
    <lineage>
        <taxon>unclassified sequences</taxon>
        <taxon>metagenomes</taxon>
        <taxon>ecological metagenomes</taxon>
    </lineage>
</organism>